<evidence type="ECO:0000313" key="4">
    <source>
        <dbReference type="EMBL" id="MFC4244158.1"/>
    </source>
</evidence>
<evidence type="ECO:0000256" key="1">
    <source>
        <dbReference type="ARBA" id="ARBA00006068"/>
    </source>
</evidence>
<feature type="region of interest" description="Disordered" evidence="2">
    <location>
        <begin position="355"/>
        <end position="433"/>
    </location>
</feature>
<name>A0ABV8Q916_9MICO</name>
<dbReference type="InterPro" id="IPR004474">
    <property type="entry name" value="LytR_CpsA_psr"/>
</dbReference>
<dbReference type="Gene3D" id="3.40.630.190">
    <property type="entry name" value="LCP protein"/>
    <property type="match status" value="1"/>
</dbReference>
<feature type="domain" description="Cell envelope-related transcriptional attenuator" evidence="3">
    <location>
        <begin position="115"/>
        <end position="271"/>
    </location>
</feature>
<keyword evidence="5" id="KW-1185">Reference proteome</keyword>
<dbReference type="Proteomes" id="UP001595900">
    <property type="component" value="Unassembled WGS sequence"/>
</dbReference>
<feature type="compositionally biased region" description="Low complexity" evidence="2">
    <location>
        <begin position="372"/>
        <end position="407"/>
    </location>
</feature>
<accession>A0ABV8Q916</accession>
<reference evidence="5" key="1">
    <citation type="journal article" date="2019" name="Int. J. Syst. Evol. Microbiol.">
        <title>The Global Catalogue of Microorganisms (GCM) 10K type strain sequencing project: providing services to taxonomists for standard genome sequencing and annotation.</title>
        <authorList>
            <consortium name="The Broad Institute Genomics Platform"/>
            <consortium name="The Broad Institute Genome Sequencing Center for Infectious Disease"/>
            <person name="Wu L."/>
            <person name="Ma J."/>
        </authorList>
    </citation>
    <scope>NUCLEOTIDE SEQUENCE [LARGE SCALE GENOMIC DNA]</scope>
    <source>
        <strain evidence="5">CGMCC 1.10363</strain>
    </source>
</reference>
<evidence type="ECO:0000313" key="5">
    <source>
        <dbReference type="Proteomes" id="UP001595900"/>
    </source>
</evidence>
<dbReference type="PANTHER" id="PTHR33392">
    <property type="entry name" value="POLYISOPRENYL-TEICHOIC ACID--PEPTIDOGLYCAN TEICHOIC ACID TRANSFERASE TAGU"/>
    <property type="match status" value="1"/>
</dbReference>
<feature type="compositionally biased region" description="Polar residues" evidence="2">
    <location>
        <begin position="412"/>
        <end position="433"/>
    </location>
</feature>
<sequence length="433" mass="44160">MSSPRRAMAMVRHGKAAARHPLVFAGKLVAAVVTVAVVSTAGIAGIALADVTGNVVSHPVVHLVQQDGSSVAKSVSASALNGEFNMLLVGSDTRTDQGAQYSDAADQSASSGFGNNDVTMLLHVNAAHTAATVVSFPRDMMVSIPQCPNADGGWYDAMSSQMLNSSLSYGGLACPVLTIENLLGITNINYAAEITFDGVAAMSNAVGGVPVCLATPLSDPYVGLKLPAGTSTLKGQQALEFLRSRHGVDDGSDLSRISSQQNFLSSLLRTTTSAGTLANPVKLFQLADAATKNMTLSDTLRSSQTMVGMALALKGIPLSQITFVQYPVVADPTNANRVVPDETEGPVLAQAIQKDEPVSLSASTGRGTELKGGSTASPSPTAASTSTPSPTQTPGGSTPTSTPKPTAVALGQNATGQTAAEQTCTKGVNAGNF</sequence>
<proteinExistence type="inferred from homology"/>
<dbReference type="NCBIfam" id="TIGR00350">
    <property type="entry name" value="lytR_cpsA_psr"/>
    <property type="match status" value="1"/>
</dbReference>
<dbReference type="Pfam" id="PF03816">
    <property type="entry name" value="LytR_cpsA_psr"/>
    <property type="match status" value="1"/>
</dbReference>
<dbReference type="PANTHER" id="PTHR33392:SF6">
    <property type="entry name" value="POLYISOPRENYL-TEICHOIC ACID--PEPTIDOGLYCAN TEICHOIC ACID TRANSFERASE TAGU"/>
    <property type="match status" value="1"/>
</dbReference>
<gene>
    <name evidence="4" type="ORF">ACFOYW_12310</name>
</gene>
<evidence type="ECO:0000259" key="3">
    <source>
        <dbReference type="Pfam" id="PF03816"/>
    </source>
</evidence>
<dbReference type="InterPro" id="IPR050922">
    <property type="entry name" value="LytR/CpsA/Psr_CW_biosynth"/>
</dbReference>
<evidence type="ECO:0000256" key="2">
    <source>
        <dbReference type="SAM" id="MobiDB-lite"/>
    </source>
</evidence>
<comment type="caution">
    <text evidence="4">The sequence shown here is derived from an EMBL/GenBank/DDBJ whole genome shotgun (WGS) entry which is preliminary data.</text>
</comment>
<dbReference type="EMBL" id="JBHSCN010000005">
    <property type="protein sequence ID" value="MFC4244158.1"/>
    <property type="molecule type" value="Genomic_DNA"/>
</dbReference>
<protein>
    <submittedName>
        <fullName evidence="4">LCP family protein</fullName>
    </submittedName>
</protein>
<dbReference type="RefSeq" id="WP_390229242.1">
    <property type="nucleotide sequence ID" value="NZ_JBHSCN010000005.1"/>
</dbReference>
<organism evidence="4 5">
    <name type="scientific">Gryllotalpicola reticulitermitis</name>
    <dbReference type="NCBI Taxonomy" id="1184153"/>
    <lineage>
        <taxon>Bacteria</taxon>
        <taxon>Bacillati</taxon>
        <taxon>Actinomycetota</taxon>
        <taxon>Actinomycetes</taxon>
        <taxon>Micrococcales</taxon>
        <taxon>Microbacteriaceae</taxon>
        <taxon>Gryllotalpicola</taxon>
    </lineage>
</organism>
<comment type="similarity">
    <text evidence="1">Belongs to the LytR/CpsA/Psr (LCP) family.</text>
</comment>